<protein>
    <recommendedName>
        <fullName evidence="1">Formylmethanofuran dehydrogenase subunit E domain-containing protein</fullName>
    </recommendedName>
</protein>
<dbReference type="OrthoDB" id="31120at2157"/>
<evidence type="ECO:0000313" key="2">
    <source>
        <dbReference type="EMBL" id="CVK34340.1"/>
    </source>
</evidence>
<dbReference type="EMBL" id="LT158599">
    <property type="protein sequence ID" value="CVK34340.1"/>
    <property type="molecule type" value="Genomic_DNA"/>
</dbReference>
<dbReference type="Gene3D" id="3.30.1330.130">
    <property type="match status" value="1"/>
</dbReference>
<dbReference type="SUPFAM" id="SSF143555">
    <property type="entry name" value="FwdE-like"/>
    <property type="match status" value="1"/>
</dbReference>
<dbReference type="KEGG" id="mema:MMAB1_3127"/>
<accession>A0A110BIF5</accession>
<dbReference type="GeneID" id="13354350"/>
<organism evidence="2 3">
    <name type="scientific">Methanoculleus bourgensis</name>
    <dbReference type="NCBI Taxonomy" id="83986"/>
    <lineage>
        <taxon>Archaea</taxon>
        <taxon>Methanobacteriati</taxon>
        <taxon>Methanobacteriota</taxon>
        <taxon>Stenosarchaea group</taxon>
        <taxon>Methanomicrobia</taxon>
        <taxon>Methanomicrobiales</taxon>
        <taxon>Methanomicrobiaceae</taxon>
        <taxon>Methanoculleus</taxon>
    </lineage>
</organism>
<dbReference type="AlphaFoldDB" id="A0A110BIF5"/>
<evidence type="ECO:0000259" key="1">
    <source>
        <dbReference type="Pfam" id="PF02663"/>
    </source>
</evidence>
<dbReference type="Pfam" id="PF02663">
    <property type="entry name" value="FmdE"/>
    <property type="match status" value="1"/>
</dbReference>
<feature type="domain" description="Formylmethanofuran dehydrogenase subunit E" evidence="1">
    <location>
        <begin position="24"/>
        <end position="98"/>
    </location>
</feature>
<dbReference type="InterPro" id="IPR003814">
    <property type="entry name" value="FmdEsu_dom"/>
</dbReference>
<reference evidence="2 3" key="1">
    <citation type="submission" date="2016-01" db="EMBL/GenBank/DDBJ databases">
        <authorList>
            <person name="Manzoor S."/>
        </authorList>
    </citation>
    <scope>NUCLEOTIDE SEQUENCE [LARGE SCALE GENOMIC DNA]</scope>
    <source>
        <strain evidence="2">Methanoculleus sp MAB1</strain>
    </source>
</reference>
<dbReference type="Proteomes" id="UP000069850">
    <property type="component" value="Chromosome 1"/>
</dbReference>
<sequence>MNQHSGCRYQNLTRDYTPADLAAFHGHLGPFIVLGYRIGRYVRKTFCDDPFKMQAVIHCAGTPPESCLVDGVQLGCGCTLGKRNIEIHESSTIRCEFISGGSTMVIIPHPFDLPPQGEGYEAAIEHYAEELFALPDDRLFTSRME</sequence>
<proteinExistence type="predicted"/>
<dbReference type="RefSeq" id="WP_014868249.1">
    <property type="nucleotide sequence ID" value="NZ_LT158599.1"/>
</dbReference>
<name>A0A110BIF5_9EURY</name>
<evidence type="ECO:0000313" key="3">
    <source>
        <dbReference type="Proteomes" id="UP000069850"/>
    </source>
</evidence>
<dbReference type="OMA" id="VQIGSGC"/>
<gene>
    <name evidence="2" type="ORF">MMAB1_3127</name>
</gene>
<dbReference type="GeneID" id="27138601"/>